<dbReference type="PANTHER" id="PTHR43490">
    <property type="entry name" value="(+)-NEOMENTHOL DEHYDROGENASE"/>
    <property type="match status" value="1"/>
</dbReference>
<dbReference type="PANTHER" id="PTHR43490:SF73">
    <property type="entry name" value="OS07G0685800 PROTEIN"/>
    <property type="match status" value="1"/>
</dbReference>
<dbReference type="Gene3D" id="3.40.50.720">
    <property type="entry name" value="NAD(P)-binding Rossmann-like Domain"/>
    <property type="match status" value="1"/>
</dbReference>
<proteinExistence type="inferred from homology"/>
<keyword evidence="6" id="KW-1185">Reference proteome</keyword>
<comment type="similarity">
    <text evidence="1">Belongs to the short-chain dehydrogenases/reductases (SDR) family.</text>
</comment>
<keyword evidence="4" id="KW-0472">Membrane</keyword>
<evidence type="ECO:0000256" key="3">
    <source>
        <dbReference type="ARBA" id="ARBA00023002"/>
    </source>
</evidence>
<dbReference type="SUPFAM" id="SSF51735">
    <property type="entry name" value="NAD(P)-binding Rossmann-fold domains"/>
    <property type="match status" value="1"/>
</dbReference>
<dbReference type="PRINTS" id="PR00081">
    <property type="entry name" value="GDHRDH"/>
</dbReference>
<feature type="transmembrane region" description="Helical" evidence="4">
    <location>
        <begin position="717"/>
        <end position="735"/>
    </location>
</feature>
<evidence type="ECO:0000313" key="6">
    <source>
        <dbReference type="Proteomes" id="UP001189429"/>
    </source>
</evidence>
<dbReference type="InterPro" id="IPR002347">
    <property type="entry name" value="SDR_fam"/>
</dbReference>
<reference evidence="5" key="1">
    <citation type="submission" date="2023-10" db="EMBL/GenBank/DDBJ databases">
        <authorList>
            <person name="Chen Y."/>
            <person name="Shah S."/>
            <person name="Dougan E. K."/>
            <person name="Thang M."/>
            <person name="Chan C."/>
        </authorList>
    </citation>
    <scope>NUCLEOTIDE SEQUENCE [LARGE SCALE GENOMIC DNA]</scope>
</reference>
<keyword evidence="4" id="KW-0812">Transmembrane</keyword>
<protein>
    <submittedName>
        <fullName evidence="5">Uncharacterized protein</fullName>
    </submittedName>
</protein>
<dbReference type="Proteomes" id="UP001189429">
    <property type="component" value="Unassembled WGS sequence"/>
</dbReference>
<keyword evidence="4" id="KW-1133">Transmembrane helix</keyword>
<sequence length="756" mass="82212">MASPAKRPRGAERLVLVTGAARGLGLGICRQAAAAVAAARGGRALSVVHNAGVAYDLPWMPGPWPAHVARETLAANLEGAQRLTDALLEELLDASAPGRIVFVSSGAGPLNMKKMSSQRRDELLSGELTQEDIARIAQQFVGDYEEAAEAQSSGGTALPCMSRSGFWLQSYGFSKACLNALCGVLSRMYPSISCAACTPGFVQTDMVKTYAGETKLISADEGGASPRQVLHYTAGQDGRGRAVPPPSSWRFLTPSRQASVARRAAPGRALGGRGRITYRHFVRESSMVLRGLEPAGLAAGSDGAAGGAPRGTVPGFVESVLQLKHVETQGLGLRDVARVIVTLQQLIFEFDGAQLQRSYESVNLRSDQPVYRRDLQDVLEDYLLSWVVRGNPDILHMLAAGQKALVTRAIPQWPQMTTFVAGEIKTFQHHRQRAHQRDGKSPASSNALSQGFTFDDAHHIVGEITRRFNSFWLSECSSMEEALTKMDTGGTGRVPLSRFYSVNLEGDWRFAESEQYLRESGALDESSSWRGSQVIISNYLQSASNCPITTSHYSICCRHRCSEILADIEEAVAAPVADPAQVWEVVKNQSAEQGLGDDLAAHLPESLRRQLDAVAAANSGRVPLHGRLFAQWLHFAYPRDCAFPHKSGKAGFIDFEREHAATDEEVSSHAYMLNETRVASPAFEVNKENEQWMSQWSSEEELFADYGNHMPFLRLDAPGTIFLGLMLVAALAWIAGGSKRSSNDFALPTHGKVRCV</sequence>
<keyword evidence="3" id="KW-0560">Oxidoreductase</keyword>
<keyword evidence="2" id="KW-0521">NADP</keyword>
<accession>A0ABN9UW43</accession>
<comment type="caution">
    <text evidence="5">The sequence shown here is derived from an EMBL/GenBank/DDBJ whole genome shotgun (WGS) entry which is preliminary data.</text>
</comment>
<organism evidence="5 6">
    <name type="scientific">Prorocentrum cordatum</name>
    <dbReference type="NCBI Taxonomy" id="2364126"/>
    <lineage>
        <taxon>Eukaryota</taxon>
        <taxon>Sar</taxon>
        <taxon>Alveolata</taxon>
        <taxon>Dinophyceae</taxon>
        <taxon>Prorocentrales</taxon>
        <taxon>Prorocentraceae</taxon>
        <taxon>Prorocentrum</taxon>
    </lineage>
</organism>
<evidence type="ECO:0000256" key="1">
    <source>
        <dbReference type="ARBA" id="ARBA00006484"/>
    </source>
</evidence>
<name>A0ABN9UW43_9DINO</name>
<evidence type="ECO:0000313" key="5">
    <source>
        <dbReference type="EMBL" id="CAK0864367.1"/>
    </source>
</evidence>
<evidence type="ECO:0000256" key="2">
    <source>
        <dbReference type="ARBA" id="ARBA00022857"/>
    </source>
</evidence>
<dbReference type="EMBL" id="CAUYUJ010016360">
    <property type="protein sequence ID" value="CAK0864367.1"/>
    <property type="molecule type" value="Genomic_DNA"/>
</dbReference>
<evidence type="ECO:0000256" key="4">
    <source>
        <dbReference type="SAM" id="Phobius"/>
    </source>
</evidence>
<dbReference type="InterPro" id="IPR036291">
    <property type="entry name" value="NAD(P)-bd_dom_sf"/>
</dbReference>
<gene>
    <name evidence="5" type="ORF">PCOR1329_LOCUS52281</name>
</gene>